<feature type="compositionally biased region" description="Basic and acidic residues" evidence="9">
    <location>
        <begin position="602"/>
        <end position="635"/>
    </location>
</feature>
<dbReference type="InterPro" id="IPR035892">
    <property type="entry name" value="C2_domain_sf"/>
</dbReference>
<dbReference type="GO" id="GO:2000300">
    <property type="term" value="P:regulation of synaptic vesicle exocytosis"/>
    <property type="evidence" value="ECO:0007669"/>
    <property type="project" value="TreeGrafter"/>
</dbReference>
<feature type="region of interest" description="Disordered" evidence="9">
    <location>
        <begin position="1117"/>
        <end position="1146"/>
    </location>
</feature>
<evidence type="ECO:0000256" key="8">
    <source>
        <dbReference type="SAM" id="Coils"/>
    </source>
</evidence>
<dbReference type="PROSITE" id="PS50916">
    <property type="entry name" value="RABBD"/>
    <property type="match status" value="1"/>
</dbReference>
<dbReference type="GO" id="GO:0042391">
    <property type="term" value="P:regulation of membrane potential"/>
    <property type="evidence" value="ECO:0007669"/>
    <property type="project" value="TreeGrafter"/>
</dbReference>
<evidence type="ECO:0000259" key="13">
    <source>
        <dbReference type="PROSITE" id="PS50916"/>
    </source>
</evidence>
<dbReference type="FunFam" id="2.30.42.10:FF:000003">
    <property type="entry name" value="Regulating synaptic membrane exocytosis protein 1, putative"/>
    <property type="match status" value="1"/>
</dbReference>
<dbReference type="InterPro" id="IPR000008">
    <property type="entry name" value="C2_dom"/>
</dbReference>
<dbReference type="Gene3D" id="3.30.40.10">
    <property type="entry name" value="Zinc/RING finger domain, C3HC4 (zinc finger)"/>
    <property type="match status" value="1"/>
</dbReference>
<feature type="region of interest" description="Disordered" evidence="9">
    <location>
        <begin position="161"/>
        <end position="804"/>
    </location>
</feature>
<evidence type="ECO:0000256" key="2">
    <source>
        <dbReference type="ARBA" id="ARBA00022737"/>
    </source>
</evidence>
<dbReference type="InterPro" id="IPR054386">
    <property type="entry name" value="RIM_Znf"/>
</dbReference>
<dbReference type="InterPro" id="IPR010911">
    <property type="entry name" value="Rab_BD"/>
</dbReference>
<dbReference type="STRING" id="7574.A0A1S3KGJ2"/>
<dbReference type="GO" id="GO:0048791">
    <property type="term" value="P:calcium ion-regulated exocytosis of neurotransmitter"/>
    <property type="evidence" value="ECO:0007669"/>
    <property type="project" value="TreeGrafter"/>
</dbReference>
<feature type="coiled-coil region" evidence="8">
    <location>
        <begin position="16"/>
        <end position="62"/>
    </location>
</feature>
<keyword evidence="5" id="KW-0770">Synapse</keyword>
<evidence type="ECO:0000256" key="3">
    <source>
        <dbReference type="ARBA" id="ARBA00022771"/>
    </source>
</evidence>
<feature type="compositionally biased region" description="Acidic residues" evidence="9">
    <location>
        <begin position="714"/>
        <end position="724"/>
    </location>
</feature>
<name>A0A1S3KGJ2_LINAN</name>
<dbReference type="PROSITE" id="PS50106">
    <property type="entry name" value="PDZ"/>
    <property type="match status" value="1"/>
</dbReference>
<accession>A0A1S3KGJ2</accession>
<feature type="domain" description="FYVE-type" evidence="12">
    <location>
        <begin position="75"/>
        <end position="136"/>
    </location>
</feature>
<evidence type="ECO:0000259" key="12">
    <source>
        <dbReference type="PROSITE" id="PS50178"/>
    </source>
</evidence>
<feature type="compositionally biased region" description="Basic and acidic residues" evidence="9">
    <location>
        <begin position="725"/>
        <end position="739"/>
    </location>
</feature>
<dbReference type="GeneID" id="106181694"/>
<feature type="domain" description="RabBD" evidence="13">
    <location>
        <begin position="10"/>
        <end position="148"/>
    </location>
</feature>
<comment type="subcellular location">
    <subcellularLocation>
        <location evidence="6">Synapse</location>
    </subcellularLocation>
</comment>
<dbReference type="InterPro" id="IPR039032">
    <property type="entry name" value="Rim-like"/>
</dbReference>
<dbReference type="Gene3D" id="2.30.42.10">
    <property type="match status" value="1"/>
</dbReference>
<reference evidence="15" key="1">
    <citation type="submission" date="2025-08" db="UniProtKB">
        <authorList>
            <consortium name="RefSeq"/>
        </authorList>
    </citation>
    <scope>IDENTIFICATION</scope>
    <source>
        <tissue evidence="15">Gonads</tissue>
    </source>
</reference>
<dbReference type="PANTHER" id="PTHR12157">
    <property type="entry name" value="REGULATING SYNAPTIC MEMBRANE EXOCYTOSIS PROTEIN"/>
    <property type="match status" value="1"/>
</dbReference>
<feature type="compositionally biased region" description="Basic and acidic residues" evidence="9">
    <location>
        <begin position="418"/>
        <end position="428"/>
    </location>
</feature>
<dbReference type="SUPFAM" id="SSF57903">
    <property type="entry name" value="FYVE/PHD zinc finger"/>
    <property type="match status" value="1"/>
</dbReference>
<evidence type="ECO:0000259" key="10">
    <source>
        <dbReference type="PROSITE" id="PS50004"/>
    </source>
</evidence>
<dbReference type="InterPro" id="IPR001478">
    <property type="entry name" value="PDZ"/>
</dbReference>
<feature type="domain" description="PDZ" evidence="11">
    <location>
        <begin position="839"/>
        <end position="920"/>
    </location>
</feature>
<evidence type="ECO:0000256" key="7">
    <source>
        <dbReference type="PROSITE-ProRule" id="PRU00091"/>
    </source>
</evidence>
<feature type="domain" description="C2" evidence="10">
    <location>
        <begin position="992"/>
        <end position="1115"/>
    </location>
</feature>
<dbReference type="InParanoid" id="A0A1S3KGJ2"/>
<dbReference type="SMART" id="SM00239">
    <property type="entry name" value="C2"/>
    <property type="match status" value="1"/>
</dbReference>
<dbReference type="GO" id="GO:0008270">
    <property type="term" value="F:zinc ion binding"/>
    <property type="evidence" value="ECO:0007669"/>
    <property type="project" value="UniProtKB-KW"/>
</dbReference>
<keyword evidence="1" id="KW-0479">Metal-binding</keyword>
<feature type="compositionally biased region" description="Basic and acidic residues" evidence="9">
    <location>
        <begin position="925"/>
        <end position="957"/>
    </location>
</feature>
<evidence type="ECO:0000256" key="4">
    <source>
        <dbReference type="ARBA" id="ARBA00022833"/>
    </source>
</evidence>
<protein>
    <submittedName>
        <fullName evidence="15">Regulating synaptic membrane exocytosis protein 2-like</fullName>
    </submittedName>
</protein>
<dbReference type="PROSITE" id="PS50004">
    <property type="entry name" value="C2"/>
    <property type="match status" value="1"/>
</dbReference>
<feature type="compositionally biased region" description="Basic and acidic residues" evidence="9">
    <location>
        <begin position="243"/>
        <end position="267"/>
    </location>
</feature>
<dbReference type="InterPro" id="IPR013083">
    <property type="entry name" value="Znf_RING/FYVE/PHD"/>
</dbReference>
<dbReference type="InterPro" id="IPR036034">
    <property type="entry name" value="PDZ_sf"/>
</dbReference>
<dbReference type="OrthoDB" id="420032at2759"/>
<evidence type="ECO:0000256" key="6">
    <source>
        <dbReference type="ARBA" id="ARBA00034103"/>
    </source>
</evidence>
<feature type="compositionally biased region" description="Basic and acidic residues" evidence="9">
    <location>
        <begin position="477"/>
        <end position="549"/>
    </location>
</feature>
<dbReference type="PANTHER" id="PTHR12157:SF25">
    <property type="entry name" value="REGULATING SYNAPTIC MEMBRANE EXOCYTOSIS PROTEIN 3"/>
    <property type="match status" value="1"/>
</dbReference>
<dbReference type="FunFam" id="3.30.40.10:FF:000044">
    <property type="entry name" value="Regulating synaptic membrane exocytosis protein 2"/>
    <property type="match status" value="1"/>
</dbReference>
<dbReference type="GO" id="GO:0006886">
    <property type="term" value="P:intracellular protein transport"/>
    <property type="evidence" value="ECO:0007669"/>
    <property type="project" value="InterPro"/>
</dbReference>
<feature type="region of interest" description="Disordered" evidence="9">
    <location>
        <begin position="925"/>
        <end position="989"/>
    </location>
</feature>
<evidence type="ECO:0000313" key="15">
    <source>
        <dbReference type="RefSeq" id="XP_013421607.1"/>
    </source>
</evidence>
<dbReference type="KEGG" id="lak:106181694"/>
<dbReference type="Gene3D" id="2.60.40.150">
    <property type="entry name" value="C2 domain"/>
    <property type="match status" value="1"/>
</dbReference>
<dbReference type="GO" id="GO:0031267">
    <property type="term" value="F:small GTPase binding"/>
    <property type="evidence" value="ECO:0007669"/>
    <property type="project" value="InterPro"/>
</dbReference>
<keyword evidence="3 7" id="KW-0863">Zinc-finger</keyword>
<dbReference type="GO" id="GO:0048167">
    <property type="term" value="P:regulation of synaptic plasticity"/>
    <property type="evidence" value="ECO:0007669"/>
    <property type="project" value="TreeGrafter"/>
</dbReference>
<dbReference type="Proteomes" id="UP000085678">
    <property type="component" value="Unplaced"/>
</dbReference>
<dbReference type="PROSITE" id="PS50178">
    <property type="entry name" value="ZF_FYVE"/>
    <property type="match status" value="1"/>
</dbReference>
<feature type="compositionally biased region" description="Polar residues" evidence="9">
    <location>
        <begin position="795"/>
        <end position="804"/>
    </location>
</feature>
<dbReference type="CDD" id="cd06714">
    <property type="entry name" value="PDZ_RIM-like"/>
    <property type="match status" value="1"/>
</dbReference>
<dbReference type="GO" id="GO:0048788">
    <property type="term" value="C:cytoskeleton of presynaptic active zone"/>
    <property type="evidence" value="ECO:0007669"/>
    <property type="project" value="TreeGrafter"/>
</dbReference>
<dbReference type="SMART" id="SM00228">
    <property type="entry name" value="PDZ"/>
    <property type="match status" value="1"/>
</dbReference>
<dbReference type="GO" id="GO:0042734">
    <property type="term" value="C:presynaptic membrane"/>
    <property type="evidence" value="ECO:0007669"/>
    <property type="project" value="TreeGrafter"/>
</dbReference>
<feature type="compositionally biased region" description="Low complexity" evidence="9">
    <location>
        <begin position="215"/>
        <end position="224"/>
    </location>
</feature>
<dbReference type="Pfam" id="PF00595">
    <property type="entry name" value="PDZ"/>
    <property type="match status" value="1"/>
</dbReference>
<dbReference type="InterPro" id="IPR011011">
    <property type="entry name" value="Znf_FYVE_PHD"/>
</dbReference>
<feature type="compositionally biased region" description="Basic and acidic residues" evidence="9">
    <location>
        <begin position="773"/>
        <end position="791"/>
    </location>
</feature>
<feature type="compositionally biased region" description="Basic and acidic residues" evidence="9">
    <location>
        <begin position="324"/>
        <end position="379"/>
    </location>
</feature>
<dbReference type="Pfam" id="PF22601">
    <property type="entry name" value="RIM2a_ZnF"/>
    <property type="match status" value="1"/>
</dbReference>
<keyword evidence="8" id="KW-0175">Coiled coil</keyword>
<evidence type="ECO:0000259" key="11">
    <source>
        <dbReference type="PROSITE" id="PS50106"/>
    </source>
</evidence>
<dbReference type="SUPFAM" id="SSF49562">
    <property type="entry name" value="C2 domain (Calcium/lipid-binding domain, CaLB)"/>
    <property type="match status" value="1"/>
</dbReference>
<dbReference type="SUPFAM" id="SSF50156">
    <property type="entry name" value="PDZ domain-like"/>
    <property type="match status" value="1"/>
</dbReference>
<keyword evidence="4" id="KW-0862">Zinc</keyword>
<proteinExistence type="predicted"/>
<organism evidence="14 15">
    <name type="scientific">Lingula anatina</name>
    <name type="common">Brachiopod</name>
    <name type="synonym">Lingula unguis</name>
    <dbReference type="NCBI Taxonomy" id="7574"/>
    <lineage>
        <taxon>Eukaryota</taxon>
        <taxon>Metazoa</taxon>
        <taxon>Spiralia</taxon>
        <taxon>Lophotrochozoa</taxon>
        <taxon>Brachiopoda</taxon>
        <taxon>Linguliformea</taxon>
        <taxon>Lingulata</taxon>
        <taxon>Lingulida</taxon>
        <taxon>Linguloidea</taxon>
        <taxon>Lingulidae</taxon>
        <taxon>Lingula</taxon>
    </lineage>
</organism>
<dbReference type="Pfam" id="PF00168">
    <property type="entry name" value="C2"/>
    <property type="match status" value="1"/>
</dbReference>
<dbReference type="InterPro" id="IPR017455">
    <property type="entry name" value="Znf_FYVE-rel"/>
</dbReference>
<feature type="compositionally biased region" description="Basic and acidic residues" evidence="9">
    <location>
        <begin position="439"/>
        <end position="464"/>
    </location>
</feature>
<dbReference type="GO" id="GO:0044325">
    <property type="term" value="F:transmembrane transporter binding"/>
    <property type="evidence" value="ECO:0007669"/>
    <property type="project" value="TreeGrafter"/>
</dbReference>
<evidence type="ECO:0000256" key="9">
    <source>
        <dbReference type="SAM" id="MobiDB-lite"/>
    </source>
</evidence>
<feature type="compositionally biased region" description="Basic and acidic residues" evidence="9">
    <location>
        <begin position="287"/>
        <end position="297"/>
    </location>
</feature>
<sequence length="1195" mass="134534">MSRRPSLPPMPDLSHLSEEERQIIESVLNRQREEEEKEQELIRNLQDDLDSYQKSVVKLNEELSKQPANNSGGGGNQGAVCQICHKTKFADGLGHRCNYCNLRSCARCGGKLQLKQNKARSPVVVWACQLCKKKQEILAKTGQWYHGGQARPVALDIEVGSGSETASTKTDISPTSDRRARVSGGPRGQGQGQSDSSGQGSEKENIVRRPDDPRMQMSRSGSLRGSRELKRQYSMSEVGKIQDGSKEQGHYDRSPGGHEDRMSERGRARGRPLEQLPPDQARTRSLPPDDRHLEGMHIHGRRRGANGQDPMHDGHGTLHPPGSRSRDPSVERRSSDGRRPSPAELDRMRPDHDSHLRPDQDPRMDRGRMHPDGDPRQKDLPPPGRSRSPRGRRGELSPHDVIPPSDQELRRRSPSPARVREQEMREAHMQQQQQQQRDLNADHFHGDRRRESPPDRYADKEMVQKRHRREGVVHPPDGTKDMRDYQDGGRETIAMDRKRDMGEDRRRDGTMDRHREIHEPHDHEQLIRQDSSTSRRSDHSSRSVRERGMPGDQMQKPLGSERERELARTAQQPLQPDVHITAKPPQSPRHERMVVGTSPVSPREEVMDSMRDRRGGASGREEISDLDARSGDSRRMSQTHLDPSSAANRNSKNNRRKMETMLRNDSLSSDPSDCVRPPPPRPHKHKKGKSKQPVQQPSFSSSDDEIRSTPEYTSCDDQDLESESISEKGVGELETHPNPDSHAMQKKGVTLSSRGRSQGRLGQGEGQLGQGHMRNDRNDHRWSEVPIKDSGIDTGLSSSNQTLYEDSTKHPVTWRTADDGKKVIGHMILKKGVADGKGKDSGGILGLKVVGGKVTEGGQLGAFVTKVKKGSIADVVGKLRPGDEVIEWNGRSLQAATFEDVYDIIMESKQEPQVELIVHRNIESDMVHGNHDREHRDREHREHREHREREKVDRQDYPDQPSSASLRHKRPSISITSPGSPGTSPRRVSPLPCGQIQIKLWYESRNEQLIVTILSAIELPCLEQSTPPNPFVKVYLLPDRSAKVPHKTKPVAHTVEPTWNETFVFPGLRQVDFHKRALEVTVWNYSRNRNSELIGEVLIELSSACLTDEPYFYPLSRREEEASTPSTPRGQQKSRRGDPYDLPGSGGLPYTDSDISDYDDSVGVVSGSSLGACSQILVMCPLLCLLDNIDIIWSM</sequence>
<keyword evidence="2" id="KW-0677">Repeat</keyword>
<feature type="compositionally biased region" description="Low complexity" evidence="9">
    <location>
        <begin position="751"/>
        <end position="760"/>
    </location>
</feature>
<feature type="compositionally biased region" description="Basic residues" evidence="9">
    <location>
        <begin position="681"/>
        <end position="690"/>
    </location>
</feature>
<dbReference type="AlphaFoldDB" id="A0A1S3KGJ2"/>
<keyword evidence="14" id="KW-1185">Reference proteome</keyword>
<evidence type="ECO:0000256" key="5">
    <source>
        <dbReference type="ARBA" id="ARBA00023018"/>
    </source>
</evidence>
<evidence type="ECO:0000313" key="14">
    <source>
        <dbReference type="Proteomes" id="UP000085678"/>
    </source>
</evidence>
<dbReference type="RefSeq" id="XP_013421607.1">
    <property type="nucleotide sequence ID" value="XM_013566153.1"/>
</dbReference>
<dbReference type="GO" id="GO:0050806">
    <property type="term" value="P:positive regulation of synaptic transmission"/>
    <property type="evidence" value="ECO:0007669"/>
    <property type="project" value="TreeGrafter"/>
</dbReference>
<gene>
    <name evidence="15" type="primary">LOC106181694</name>
</gene>
<evidence type="ECO:0000256" key="1">
    <source>
        <dbReference type="ARBA" id="ARBA00022723"/>
    </source>
</evidence>
<feature type="compositionally biased region" description="Polar residues" evidence="9">
    <location>
        <begin position="162"/>
        <end position="175"/>
    </location>
</feature>
<feature type="compositionally biased region" description="Basic and acidic residues" evidence="9">
    <location>
        <begin position="201"/>
        <end position="214"/>
    </location>
</feature>
<feature type="compositionally biased region" description="Low complexity" evidence="9">
    <location>
        <begin position="972"/>
        <end position="989"/>
    </location>
</feature>